<comment type="caution">
    <text evidence="9">The sequence shown here is derived from an EMBL/GenBank/DDBJ whole genome shotgun (WGS) entry which is preliminary data.</text>
</comment>
<evidence type="ECO:0000256" key="3">
    <source>
        <dbReference type="ARBA" id="ARBA00022722"/>
    </source>
</evidence>
<evidence type="ECO:0000256" key="8">
    <source>
        <dbReference type="NCBIfam" id="TIGR00188"/>
    </source>
</evidence>
<dbReference type="AlphaFoldDB" id="A0A8J2ZUY2"/>
<protein>
    <recommendedName>
        <fullName evidence="7 8">Ribonuclease P protein component</fullName>
        <shortName evidence="7">RNase P protein</shortName>
        <shortName evidence="7">RNaseP protein</shortName>
        <ecNumber evidence="7 8">3.1.26.5</ecNumber>
    </recommendedName>
    <alternativeName>
        <fullName evidence="7">Protein C5</fullName>
    </alternativeName>
</protein>
<evidence type="ECO:0000256" key="5">
    <source>
        <dbReference type="ARBA" id="ARBA00022801"/>
    </source>
</evidence>
<gene>
    <name evidence="7" type="primary">rnpA</name>
    <name evidence="9" type="ORF">GCM10007096_16480</name>
</gene>
<comment type="subunit">
    <text evidence="7">Consists of a catalytic RNA component (M1 or rnpB) and a protein subunit.</text>
</comment>
<dbReference type="Proteomes" id="UP000656813">
    <property type="component" value="Unassembled WGS sequence"/>
</dbReference>
<dbReference type="FunFam" id="3.30.230.10:FF:000021">
    <property type="entry name" value="Ribonuclease P protein component"/>
    <property type="match status" value="1"/>
</dbReference>
<dbReference type="GO" id="GO:0004526">
    <property type="term" value="F:ribonuclease P activity"/>
    <property type="evidence" value="ECO:0007669"/>
    <property type="project" value="UniProtKB-UniRule"/>
</dbReference>
<dbReference type="NCBIfam" id="TIGR00188">
    <property type="entry name" value="rnpA"/>
    <property type="match status" value="1"/>
</dbReference>
<keyword evidence="6 7" id="KW-0694">RNA-binding</keyword>
<dbReference type="InterPro" id="IPR000100">
    <property type="entry name" value="RNase_P"/>
</dbReference>
<dbReference type="GO" id="GO:0042781">
    <property type="term" value="F:3'-tRNA processing endoribonuclease activity"/>
    <property type="evidence" value="ECO:0007669"/>
    <property type="project" value="TreeGrafter"/>
</dbReference>
<dbReference type="PANTHER" id="PTHR33992:SF1">
    <property type="entry name" value="RIBONUCLEASE P PROTEIN COMPONENT"/>
    <property type="match status" value="1"/>
</dbReference>
<dbReference type="PROSITE" id="PS00648">
    <property type="entry name" value="RIBONUCLEASE_P"/>
    <property type="match status" value="1"/>
</dbReference>
<keyword evidence="10" id="KW-1185">Reference proteome</keyword>
<dbReference type="EC" id="3.1.26.5" evidence="7 8"/>
<dbReference type="SUPFAM" id="SSF54211">
    <property type="entry name" value="Ribosomal protein S5 domain 2-like"/>
    <property type="match status" value="1"/>
</dbReference>
<evidence type="ECO:0000256" key="2">
    <source>
        <dbReference type="ARBA" id="ARBA00022694"/>
    </source>
</evidence>
<dbReference type="HAMAP" id="MF_00227">
    <property type="entry name" value="RNase_P"/>
    <property type="match status" value="1"/>
</dbReference>
<keyword evidence="4 7" id="KW-0255">Endonuclease</keyword>
<dbReference type="Gene3D" id="3.30.230.10">
    <property type="match status" value="1"/>
</dbReference>
<dbReference type="InterPro" id="IPR020539">
    <property type="entry name" value="RNase_P_CS"/>
</dbReference>
<keyword evidence="3 7" id="KW-0540">Nuclease</keyword>
<dbReference type="GO" id="GO:0001682">
    <property type="term" value="P:tRNA 5'-leader removal"/>
    <property type="evidence" value="ECO:0007669"/>
    <property type="project" value="UniProtKB-UniRule"/>
</dbReference>
<dbReference type="InterPro" id="IPR020568">
    <property type="entry name" value="Ribosomal_Su5_D2-typ_SF"/>
</dbReference>
<dbReference type="Pfam" id="PF00825">
    <property type="entry name" value="Ribonuclease_P"/>
    <property type="match status" value="1"/>
</dbReference>
<evidence type="ECO:0000313" key="9">
    <source>
        <dbReference type="EMBL" id="GGH80294.1"/>
    </source>
</evidence>
<dbReference type="PANTHER" id="PTHR33992">
    <property type="entry name" value="RIBONUCLEASE P PROTEIN COMPONENT"/>
    <property type="match status" value="1"/>
</dbReference>
<keyword evidence="2 7" id="KW-0819">tRNA processing</keyword>
<dbReference type="EMBL" id="BMFV01000010">
    <property type="protein sequence ID" value="GGH80294.1"/>
    <property type="molecule type" value="Genomic_DNA"/>
</dbReference>
<comment type="similarity">
    <text evidence="7">Belongs to the RnpA family.</text>
</comment>
<evidence type="ECO:0000313" key="10">
    <source>
        <dbReference type="Proteomes" id="UP000656813"/>
    </source>
</evidence>
<organism evidence="9 10">
    <name type="scientific">Pullulanibacillus pueri</name>
    <dbReference type="NCBI Taxonomy" id="1437324"/>
    <lineage>
        <taxon>Bacteria</taxon>
        <taxon>Bacillati</taxon>
        <taxon>Bacillota</taxon>
        <taxon>Bacilli</taxon>
        <taxon>Bacillales</taxon>
        <taxon>Sporolactobacillaceae</taxon>
        <taxon>Pullulanibacillus</taxon>
    </lineage>
</organism>
<sequence>MYFTFIFYIRFVIWSEKMKKIQPLKKDNDFQEVFKKGKSIANRQFVIYVLKQEDQPYARVGLSVSKKLGNAVMRNRIKRCIREAIRHYENRFLIGIDCVIIARKPTSELNYWEIAKSLKHILGKGHLLKKDKGDAR</sequence>
<evidence type="ECO:0000256" key="7">
    <source>
        <dbReference type="HAMAP-Rule" id="MF_00227"/>
    </source>
</evidence>
<dbReference type="InterPro" id="IPR014721">
    <property type="entry name" value="Ribsml_uS5_D2-typ_fold_subgr"/>
</dbReference>
<evidence type="ECO:0000256" key="6">
    <source>
        <dbReference type="ARBA" id="ARBA00022884"/>
    </source>
</evidence>
<accession>A0A8J2ZUY2</accession>
<evidence type="ECO:0000256" key="1">
    <source>
        <dbReference type="ARBA" id="ARBA00002663"/>
    </source>
</evidence>
<reference evidence="9" key="1">
    <citation type="journal article" date="2014" name="Int. J. Syst. Evol. Microbiol.">
        <title>Complete genome sequence of Corynebacterium casei LMG S-19264T (=DSM 44701T), isolated from a smear-ripened cheese.</title>
        <authorList>
            <consortium name="US DOE Joint Genome Institute (JGI-PGF)"/>
            <person name="Walter F."/>
            <person name="Albersmeier A."/>
            <person name="Kalinowski J."/>
            <person name="Ruckert C."/>
        </authorList>
    </citation>
    <scope>NUCLEOTIDE SEQUENCE</scope>
    <source>
        <strain evidence="9">CGMCC 1.12777</strain>
    </source>
</reference>
<evidence type="ECO:0000256" key="4">
    <source>
        <dbReference type="ARBA" id="ARBA00022759"/>
    </source>
</evidence>
<dbReference type="GO" id="GO:0030677">
    <property type="term" value="C:ribonuclease P complex"/>
    <property type="evidence" value="ECO:0007669"/>
    <property type="project" value="TreeGrafter"/>
</dbReference>
<reference evidence="9" key="2">
    <citation type="submission" date="2020-09" db="EMBL/GenBank/DDBJ databases">
        <authorList>
            <person name="Sun Q."/>
            <person name="Zhou Y."/>
        </authorList>
    </citation>
    <scope>NUCLEOTIDE SEQUENCE</scope>
    <source>
        <strain evidence="9">CGMCC 1.12777</strain>
    </source>
</reference>
<name>A0A8J2ZUY2_9BACL</name>
<keyword evidence="5 7" id="KW-0378">Hydrolase</keyword>
<dbReference type="GO" id="GO:0000049">
    <property type="term" value="F:tRNA binding"/>
    <property type="evidence" value="ECO:0007669"/>
    <property type="project" value="UniProtKB-UniRule"/>
</dbReference>
<comment type="catalytic activity">
    <reaction evidence="7">
        <text>Endonucleolytic cleavage of RNA, removing 5'-extranucleotides from tRNA precursor.</text>
        <dbReference type="EC" id="3.1.26.5"/>
    </reaction>
</comment>
<comment type="function">
    <text evidence="1 7">RNaseP catalyzes the removal of the 5'-leader sequence from pre-tRNA to produce the mature 5'-terminus. It can also cleave other RNA substrates such as 4.5S RNA. The protein component plays an auxiliary but essential role in vivo by binding to the 5'-leader sequence and broadening the substrate specificity of the ribozyme.</text>
</comment>
<proteinExistence type="inferred from homology"/>